<keyword evidence="2" id="KW-1185">Reference proteome</keyword>
<reference evidence="1 2" key="1">
    <citation type="submission" date="2023-11" db="EMBL/GenBank/DDBJ databases">
        <title>Coraliomargarita sp. nov., isolated from marine algae.</title>
        <authorList>
            <person name="Lee J.K."/>
            <person name="Baek J.H."/>
            <person name="Kim J.M."/>
            <person name="Choi D.G."/>
            <person name="Jeon C.O."/>
        </authorList>
    </citation>
    <scope>NUCLEOTIDE SEQUENCE [LARGE SCALE GENOMIC DNA]</scope>
    <source>
        <strain evidence="1 2">J2-16</strain>
    </source>
</reference>
<gene>
    <name evidence="1" type="ORF">SH580_09120</name>
</gene>
<evidence type="ECO:0000313" key="1">
    <source>
        <dbReference type="EMBL" id="WPJ97870.1"/>
    </source>
</evidence>
<evidence type="ECO:0000313" key="2">
    <source>
        <dbReference type="Proteomes" id="UP001324993"/>
    </source>
</evidence>
<sequence>MSFVTSVLGTGAMPIAPETKFRGYAKPKLIDHILLEVVLQIADFTDAGYQLYHPIMIERVAEIRELQGQRYTLSEIRGQIERE</sequence>
<accession>A0ABZ0RSB3</accession>
<organism evidence="1 2">
    <name type="scientific">Coraliomargarita algicola</name>
    <dbReference type="NCBI Taxonomy" id="3092156"/>
    <lineage>
        <taxon>Bacteria</taxon>
        <taxon>Pseudomonadati</taxon>
        <taxon>Verrucomicrobiota</taxon>
        <taxon>Opitutia</taxon>
        <taxon>Puniceicoccales</taxon>
        <taxon>Coraliomargaritaceae</taxon>
        <taxon>Coraliomargarita</taxon>
    </lineage>
</organism>
<dbReference type="EMBL" id="CP138858">
    <property type="protein sequence ID" value="WPJ97870.1"/>
    <property type="molecule type" value="Genomic_DNA"/>
</dbReference>
<dbReference type="Proteomes" id="UP001324993">
    <property type="component" value="Chromosome"/>
</dbReference>
<name>A0ABZ0RSB3_9BACT</name>
<proteinExistence type="predicted"/>
<dbReference type="RefSeq" id="WP_319834687.1">
    <property type="nucleotide sequence ID" value="NZ_CP138858.1"/>
</dbReference>
<protein>
    <submittedName>
        <fullName evidence="1">Uncharacterized protein</fullName>
    </submittedName>
</protein>